<reference evidence="2 3" key="1">
    <citation type="submission" date="2020-08" db="EMBL/GenBank/DDBJ databases">
        <title>Genomic Encyclopedia of Type Strains, Phase III (KMG-III): the genomes of soil and plant-associated and newly described type strains.</title>
        <authorList>
            <person name="Whitman W."/>
        </authorList>
    </citation>
    <scope>NUCLEOTIDE SEQUENCE [LARGE SCALE GENOMIC DNA]</scope>
    <source>
        <strain evidence="2 3">CECT 8840</strain>
    </source>
</reference>
<dbReference type="InterPro" id="IPR012347">
    <property type="entry name" value="Ferritin-like"/>
</dbReference>
<dbReference type="RefSeq" id="WP_184719857.1">
    <property type="nucleotide sequence ID" value="NZ_JACHJP010000007.1"/>
</dbReference>
<evidence type="ECO:0000313" key="3">
    <source>
        <dbReference type="Proteomes" id="UP000552644"/>
    </source>
</evidence>
<dbReference type="Pfam" id="PF03713">
    <property type="entry name" value="DUF305"/>
    <property type="match status" value="1"/>
</dbReference>
<organism evidence="2 3">
    <name type="scientific">Streptosporangium saharense</name>
    <dbReference type="NCBI Taxonomy" id="1706840"/>
    <lineage>
        <taxon>Bacteria</taxon>
        <taxon>Bacillati</taxon>
        <taxon>Actinomycetota</taxon>
        <taxon>Actinomycetes</taxon>
        <taxon>Streptosporangiales</taxon>
        <taxon>Streptosporangiaceae</taxon>
        <taxon>Streptosporangium</taxon>
    </lineage>
</organism>
<dbReference type="Gene3D" id="1.20.1260.10">
    <property type="match status" value="1"/>
</dbReference>
<comment type="caution">
    <text evidence="2">The sequence shown here is derived from an EMBL/GenBank/DDBJ whole genome shotgun (WGS) entry which is preliminary data.</text>
</comment>
<dbReference type="EMBL" id="JACHJP010000007">
    <property type="protein sequence ID" value="MBB4918505.1"/>
    <property type="molecule type" value="Genomic_DNA"/>
</dbReference>
<dbReference type="PANTHER" id="PTHR36933">
    <property type="entry name" value="SLL0788 PROTEIN"/>
    <property type="match status" value="1"/>
</dbReference>
<accession>A0A7W7QRM9</accession>
<evidence type="ECO:0000313" key="2">
    <source>
        <dbReference type="EMBL" id="MBB4918505.1"/>
    </source>
</evidence>
<proteinExistence type="predicted"/>
<sequence>MMKRAVPLVLSAVLLTGCGSHSLQELQGGGQLTVGAPASAAPGLVAGPDFNPADVMFLQMMLPHNAQGAKLARLAADRKISGDVKMLAAAIAITQEAEVTMMTGWLKGWKRPTAAPAGAHSSHGGHGLSDAQIKMISKTPDAEFEKRLLNALISQQDDAIQMTKVELMAGQNAETKALANRIQASRDAQIKQMMALVGK</sequence>
<protein>
    <submittedName>
        <fullName evidence="2">Uncharacterized protein (DUF305 family)</fullName>
    </submittedName>
</protein>
<keyword evidence="3" id="KW-1185">Reference proteome</keyword>
<gene>
    <name evidence="2" type="ORF">FHS44_005635</name>
</gene>
<dbReference type="Proteomes" id="UP000552644">
    <property type="component" value="Unassembled WGS sequence"/>
</dbReference>
<dbReference type="InterPro" id="IPR005183">
    <property type="entry name" value="DUF305_CopM-like"/>
</dbReference>
<dbReference type="AlphaFoldDB" id="A0A7W7QRM9"/>
<dbReference type="PANTHER" id="PTHR36933:SF1">
    <property type="entry name" value="SLL0788 PROTEIN"/>
    <property type="match status" value="1"/>
</dbReference>
<feature type="domain" description="DUF305" evidence="1">
    <location>
        <begin position="54"/>
        <end position="196"/>
    </location>
</feature>
<name>A0A7W7QRM9_9ACTN</name>
<dbReference type="PROSITE" id="PS51257">
    <property type="entry name" value="PROKAR_LIPOPROTEIN"/>
    <property type="match status" value="1"/>
</dbReference>
<evidence type="ECO:0000259" key="1">
    <source>
        <dbReference type="Pfam" id="PF03713"/>
    </source>
</evidence>